<dbReference type="PANTHER" id="PTHR30620">
    <property type="entry name" value="PERIPLASMIC BETA-GLUCOSIDASE-RELATED"/>
    <property type="match status" value="1"/>
</dbReference>
<name>A0A173USL3_9FIRM</name>
<dbReference type="EMBL" id="CYXZ01000016">
    <property type="protein sequence ID" value="CUN17137.1"/>
    <property type="molecule type" value="Genomic_DNA"/>
</dbReference>
<dbReference type="SUPFAM" id="SSF52279">
    <property type="entry name" value="Beta-D-glucan exohydrolase, C-terminal domain"/>
    <property type="match status" value="1"/>
</dbReference>
<proteinExistence type="predicted"/>
<gene>
    <name evidence="4" type="primary">bglX_1</name>
    <name evidence="4" type="ORF">ERS852572_02255</name>
</gene>
<dbReference type="InterPro" id="IPR013783">
    <property type="entry name" value="Ig-like_fold"/>
</dbReference>
<evidence type="ECO:0000313" key="4">
    <source>
        <dbReference type="EMBL" id="CUN17137.1"/>
    </source>
</evidence>
<dbReference type="InterPro" id="IPR017853">
    <property type="entry name" value="GH"/>
</dbReference>
<dbReference type="SUPFAM" id="SSF51445">
    <property type="entry name" value="(Trans)glycosidases"/>
    <property type="match status" value="1"/>
</dbReference>
<dbReference type="OrthoDB" id="98455at2"/>
<dbReference type="EC" id="3.2.1.21" evidence="4"/>
<dbReference type="GO" id="GO:0008422">
    <property type="term" value="F:beta-glucosidase activity"/>
    <property type="evidence" value="ECO:0007669"/>
    <property type="project" value="UniProtKB-EC"/>
</dbReference>
<dbReference type="Gene3D" id="3.40.50.1700">
    <property type="entry name" value="Glycoside hydrolase family 3 C-terminal domain"/>
    <property type="match status" value="1"/>
</dbReference>
<evidence type="ECO:0000256" key="1">
    <source>
        <dbReference type="ARBA" id="ARBA00022801"/>
    </source>
</evidence>
<dbReference type="PANTHER" id="PTHR30620:SF123">
    <property type="entry name" value="BETA-XYLOSIDASE"/>
    <property type="match status" value="1"/>
</dbReference>
<dbReference type="InterPro" id="IPR036962">
    <property type="entry name" value="Glyco_hydro_3_N_sf"/>
</dbReference>
<dbReference type="Gene3D" id="2.60.40.10">
    <property type="entry name" value="Immunoglobulins"/>
    <property type="match status" value="1"/>
</dbReference>
<accession>A0A173USL3</accession>
<dbReference type="RefSeq" id="WP_055194659.1">
    <property type="nucleotide sequence ID" value="NZ_CABIYH010000016.1"/>
</dbReference>
<dbReference type="Proteomes" id="UP000095350">
    <property type="component" value="Unassembled WGS sequence"/>
</dbReference>
<dbReference type="AlphaFoldDB" id="A0A173USL3"/>
<protein>
    <submittedName>
        <fullName evidence="4">Periplasmic beta-glucosidase</fullName>
        <ecNumber evidence="4">3.2.1.21</ecNumber>
    </submittedName>
</protein>
<dbReference type="GO" id="GO:0009251">
    <property type="term" value="P:glucan catabolic process"/>
    <property type="evidence" value="ECO:0007669"/>
    <property type="project" value="TreeGrafter"/>
</dbReference>
<dbReference type="InterPro" id="IPR001764">
    <property type="entry name" value="Glyco_hydro_3_N"/>
</dbReference>
<feature type="domain" description="Glycoside hydrolase family 3 C-terminal" evidence="3">
    <location>
        <begin position="392"/>
        <end position="626"/>
    </location>
</feature>
<dbReference type="PaxDb" id="166486-ERS852572_02255"/>
<reference evidence="4 5" key="1">
    <citation type="submission" date="2015-09" db="EMBL/GenBank/DDBJ databases">
        <authorList>
            <consortium name="Pathogen Informatics"/>
        </authorList>
    </citation>
    <scope>NUCLEOTIDE SEQUENCE [LARGE SCALE GENOMIC DNA]</scope>
    <source>
        <strain evidence="4 5">2789STDY5834960</strain>
    </source>
</reference>
<dbReference type="InterPro" id="IPR051915">
    <property type="entry name" value="Cellulose_Degrad_GH3"/>
</dbReference>
<feature type="domain" description="Glycoside hydrolase family 3 N-terminal" evidence="2">
    <location>
        <begin position="20"/>
        <end position="346"/>
    </location>
</feature>
<dbReference type="InterPro" id="IPR036881">
    <property type="entry name" value="Glyco_hydro_3_C_sf"/>
</dbReference>
<dbReference type="STRING" id="166486.ERS852572_02255"/>
<organism evidence="4 5">
    <name type="scientific">Roseburia intestinalis</name>
    <dbReference type="NCBI Taxonomy" id="166486"/>
    <lineage>
        <taxon>Bacteria</taxon>
        <taxon>Bacillati</taxon>
        <taxon>Bacillota</taxon>
        <taxon>Clostridia</taxon>
        <taxon>Lachnospirales</taxon>
        <taxon>Lachnospiraceae</taxon>
        <taxon>Roseburia</taxon>
    </lineage>
</organism>
<evidence type="ECO:0000313" key="5">
    <source>
        <dbReference type="Proteomes" id="UP000095350"/>
    </source>
</evidence>
<dbReference type="Pfam" id="PF00933">
    <property type="entry name" value="Glyco_hydro_3"/>
    <property type="match status" value="1"/>
</dbReference>
<dbReference type="PRINTS" id="PR00133">
    <property type="entry name" value="GLHYDRLASE3"/>
</dbReference>
<sequence length="731" mass="80635">MERDSRKRAEALLAQMTATEKVGQLNQHLYGFRIYHVEDGKIIFTQELKDEVKKWGGIGTIYGLYRADPWSEKNYETGLAGGLSMQAYNQLQKYVIEHSRLGIPFLLSSECPHGHQALDGYLLPVNLAVGASFDPALYERAGQVCGRQLKQMGVDFALVSTLDILRDPRWGRSEECYGEDPYLSAELARAIVTGIQKEGVAVVAKHFCAQGETTGGVNASAARIGERELWEIHLQAAKACCEAGVKGIMAAYNEIDGKFCHANRHLLQDILREQLGFDGVVMADGIAIDQLDIMTGDNIRSAALALKAGVDISLWDEGYTKLEEALKQGFITEKELDQAVLRVLTLKFEQGLMDKPYIDENGNRTASYSENGAVSFPTEAYQESEKLARESVVLLKNENVLPIGRAEKIALIGPNADDIYRQIGDYSPPMDRAGYETLKSGMEKEFGADRVRCYNGHEVGTAVSLAENADIIVLALGGSSSRFKGALFDENGAAKVQGVLEMDCGEGMDTARLQLPGNQNELFTAVCALKKPVISVVIAGRPYAIPEIAQDSDALLYDFYPGPMGGKAIAELLSGKYAPSGRLPVSLPRNCGQLPVYYNHTVSYPAMHYCDMEQGVLYTFGEGMGYSHMEYVDICLKKQQDVWIISGIVKNKGNIDDTAVLQCYRKVLSGELVPRERELVAFSRIKVEKGSHKAFEIVMDADKFRYFNESGAKIYKSKILLMDSGKIIFEE</sequence>
<evidence type="ECO:0000259" key="2">
    <source>
        <dbReference type="Pfam" id="PF00933"/>
    </source>
</evidence>
<keyword evidence="1 4" id="KW-0378">Hydrolase</keyword>
<keyword evidence="4" id="KW-0326">Glycosidase</keyword>
<dbReference type="Gene3D" id="3.20.20.300">
    <property type="entry name" value="Glycoside hydrolase, family 3, N-terminal domain"/>
    <property type="match status" value="1"/>
</dbReference>
<evidence type="ECO:0000259" key="3">
    <source>
        <dbReference type="Pfam" id="PF01915"/>
    </source>
</evidence>
<dbReference type="InterPro" id="IPR002772">
    <property type="entry name" value="Glyco_hydro_3_C"/>
</dbReference>
<dbReference type="Pfam" id="PF01915">
    <property type="entry name" value="Glyco_hydro_3_C"/>
    <property type="match status" value="1"/>
</dbReference>